<dbReference type="InterPro" id="IPR002539">
    <property type="entry name" value="MaoC-like_dom"/>
</dbReference>
<dbReference type="Pfam" id="PF01575">
    <property type="entry name" value="MaoC_dehydratas"/>
    <property type="match status" value="1"/>
</dbReference>
<comment type="caution">
    <text evidence="3">The sequence shown here is derived from an EMBL/GenBank/DDBJ whole genome shotgun (WGS) entry which is preliminary data.</text>
</comment>
<protein>
    <recommendedName>
        <fullName evidence="2">MaoC-like domain-containing protein</fullName>
    </recommendedName>
</protein>
<dbReference type="SUPFAM" id="SSF54637">
    <property type="entry name" value="Thioesterase/thiol ester dehydrase-isomerase"/>
    <property type="match status" value="2"/>
</dbReference>
<evidence type="ECO:0000313" key="4">
    <source>
        <dbReference type="Proteomes" id="UP000479226"/>
    </source>
</evidence>
<dbReference type="InterPro" id="IPR029069">
    <property type="entry name" value="HotDog_dom_sf"/>
</dbReference>
<feature type="domain" description="MaoC-like" evidence="2">
    <location>
        <begin position="194"/>
        <end position="269"/>
    </location>
</feature>
<proteinExistence type="inferred from homology"/>
<dbReference type="Gene3D" id="3.10.129.10">
    <property type="entry name" value="Hotdog Thioesterase"/>
    <property type="match status" value="1"/>
</dbReference>
<comment type="similarity">
    <text evidence="1">Belongs to the enoyl-CoA hydratase/isomerase family.</text>
</comment>
<dbReference type="RefSeq" id="WP_165180731.1">
    <property type="nucleotide sequence ID" value="NZ_JAAKZI010000004.1"/>
</dbReference>
<dbReference type="EMBL" id="JAAKZI010000004">
    <property type="protein sequence ID" value="NGN82643.1"/>
    <property type="molecule type" value="Genomic_DNA"/>
</dbReference>
<evidence type="ECO:0000313" key="3">
    <source>
        <dbReference type="EMBL" id="NGN82643.1"/>
    </source>
</evidence>
<reference evidence="3 4" key="1">
    <citation type="submission" date="2020-02" db="EMBL/GenBank/DDBJ databases">
        <title>Genome sequence of the type strain DSM 27180 of Arthrobacter silviterrae.</title>
        <authorList>
            <person name="Gao J."/>
            <person name="Sun J."/>
        </authorList>
    </citation>
    <scope>NUCLEOTIDE SEQUENCE [LARGE SCALE GENOMIC DNA]</scope>
    <source>
        <strain evidence="3 4">DSM 27180</strain>
    </source>
</reference>
<dbReference type="PANTHER" id="PTHR43841:SF3">
    <property type="entry name" value="(3R)-HYDROXYACYL-ACP DEHYDRATASE SUBUNIT HADB"/>
    <property type="match status" value="1"/>
</dbReference>
<gene>
    <name evidence="3" type="ORF">G6N77_04070</name>
</gene>
<dbReference type="PANTHER" id="PTHR43841">
    <property type="entry name" value="3-HYDROXYACYL-THIOESTER DEHYDRATASE HTDX-RELATED"/>
    <property type="match status" value="1"/>
</dbReference>
<evidence type="ECO:0000259" key="2">
    <source>
        <dbReference type="Pfam" id="PF01575"/>
    </source>
</evidence>
<keyword evidence="4" id="KW-1185">Reference proteome</keyword>
<accession>A0ABX0D7G8</accession>
<name>A0ABX0D7G8_9MICC</name>
<dbReference type="Proteomes" id="UP000479226">
    <property type="component" value="Unassembled WGS sequence"/>
</dbReference>
<sequence>MDQQLTEMPLLSKLYLNAAATAAKQRLLRTTPVAALPARAVEVRGVQADLAKLTAFQHLMGKPARDVLPSGYIHALAFPVAMSVMVQDDFPLPLLGMVHLDNAVEHLAPVRFTDVLSIRAWARELKGHRSGTQVQLVAEVRSDDGLSLLWRGVSTYLAKGIYLPGLDKPGKGPAPGDRAIFAPPQPTARWQLGVDTGRAYAAVSGDFNPIHLSVLSARALGLRRSIAHGMYAAARVLADIGSPKPDHFSWNISFESPIFLPAQVSLHIADTFADDGGWQGSEFTAWNAHSARVHFRGSVVAGAAVPRTTVGQPIPVTGAEPGAAPLR</sequence>
<organism evidence="3 4">
    <name type="scientific">Arthrobacter silviterrae</name>
    <dbReference type="NCBI Taxonomy" id="2026658"/>
    <lineage>
        <taxon>Bacteria</taxon>
        <taxon>Bacillati</taxon>
        <taxon>Actinomycetota</taxon>
        <taxon>Actinomycetes</taxon>
        <taxon>Micrococcales</taxon>
        <taxon>Micrococcaceae</taxon>
        <taxon>Arthrobacter</taxon>
    </lineage>
</organism>
<evidence type="ECO:0000256" key="1">
    <source>
        <dbReference type="ARBA" id="ARBA00005254"/>
    </source>
</evidence>